<dbReference type="PANTHER" id="PTHR22754">
    <property type="entry name" value="DISCO-INTERACTING PROTEIN 2 DIP2 -RELATED"/>
    <property type="match status" value="1"/>
</dbReference>
<feature type="domain" description="AMP-dependent synthetase/ligase" evidence="2">
    <location>
        <begin position="1741"/>
        <end position="1815"/>
    </location>
</feature>
<dbReference type="GO" id="GO:0005829">
    <property type="term" value="C:cytosol"/>
    <property type="evidence" value="ECO:0007669"/>
    <property type="project" value="TreeGrafter"/>
</dbReference>
<dbReference type="InterPro" id="IPR056881">
    <property type="entry name" value="Mug62_dom"/>
</dbReference>
<dbReference type="InterPro" id="IPR025110">
    <property type="entry name" value="AMP-bd_C"/>
</dbReference>
<feature type="compositionally biased region" description="Low complexity" evidence="1">
    <location>
        <begin position="2476"/>
        <end position="2487"/>
    </location>
</feature>
<feature type="region of interest" description="Disordered" evidence="1">
    <location>
        <begin position="768"/>
        <end position="795"/>
    </location>
</feature>
<feature type="compositionally biased region" description="Polar residues" evidence="1">
    <location>
        <begin position="1265"/>
        <end position="1278"/>
    </location>
</feature>
<evidence type="ECO:0008006" key="7">
    <source>
        <dbReference type="Google" id="ProtNLM"/>
    </source>
</evidence>
<feature type="compositionally biased region" description="Polar residues" evidence="1">
    <location>
        <begin position="46"/>
        <end position="58"/>
    </location>
</feature>
<dbReference type="EMBL" id="JAIFTL010000226">
    <property type="protein sequence ID" value="KAG9321142.1"/>
    <property type="molecule type" value="Genomic_DNA"/>
</dbReference>
<dbReference type="Pfam" id="PF24919">
    <property type="entry name" value="Mug62"/>
    <property type="match status" value="1"/>
</dbReference>
<evidence type="ECO:0000313" key="6">
    <source>
        <dbReference type="Proteomes" id="UP000717515"/>
    </source>
</evidence>
<protein>
    <recommendedName>
        <fullName evidence="7">AMP-dependent synthetase/ligase domain-containing protein</fullName>
    </recommendedName>
</protein>
<feature type="compositionally biased region" description="Low complexity" evidence="1">
    <location>
        <begin position="2503"/>
        <end position="2522"/>
    </location>
</feature>
<feature type="compositionally biased region" description="Polar residues" evidence="1">
    <location>
        <begin position="2450"/>
        <end position="2470"/>
    </location>
</feature>
<dbReference type="InterPro" id="IPR000873">
    <property type="entry name" value="AMP-dep_synth/lig_dom"/>
</dbReference>
<feature type="compositionally biased region" description="Polar residues" evidence="1">
    <location>
        <begin position="65"/>
        <end position="79"/>
    </location>
</feature>
<evidence type="ECO:0000259" key="2">
    <source>
        <dbReference type="Pfam" id="PF00501"/>
    </source>
</evidence>
<feature type="region of interest" description="Disordered" evidence="1">
    <location>
        <begin position="1321"/>
        <end position="1387"/>
    </location>
</feature>
<organism evidence="5 6">
    <name type="scientific">Mortierella alpina</name>
    <name type="common">Oleaginous fungus</name>
    <name type="synonym">Mortierella renispora</name>
    <dbReference type="NCBI Taxonomy" id="64518"/>
    <lineage>
        <taxon>Eukaryota</taxon>
        <taxon>Fungi</taxon>
        <taxon>Fungi incertae sedis</taxon>
        <taxon>Mucoromycota</taxon>
        <taxon>Mortierellomycotina</taxon>
        <taxon>Mortierellomycetes</taxon>
        <taxon>Mortierellales</taxon>
        <taxon>Mortierellaceae</taxon>
        <taxon>Mortierella</taxon>
    </lineage>
</organism>
<feature type="compositionally biased region" description="Polar residues" evidence="1">
    <location>
        <begin position="308"/>
        <end position="321"/>
    </location>
</feature>
<feature type="region of interest" description="Disordered" evidence="1">
    <location>
        <begin position="1"/>
        <end position="260"/>
    </location>
</feature>
<feature type="compositionally biased region" description="Basic and acidic residues" evidence="1">
    <location>
        <begin position="808"/>
        <end position="823"/>
    </location>
</feature>
<feature type="compositionally biased region" description="Polar residues" evidence="1">
    <location>
        <begin position="504"/>
        <end position="525"/>
    </location>
</feature>
<feature type="domain" description="AMP-dependent synthetase/ligase" evidence="2">
    <location>
        <begin position="932"/>
        <end position="1246"/>
    </location>
</feature>
<feature type="compositionally biased region" description="Polar residues" evidence="1">
    <location>
        <begin position="224"/>
        <end position="236"/>
    </location>
</feature>
<feature type="region of interest" description="Disordered" evidence="1">
    <location>
        <begin position="308"/>
        <end position="540"/>
    </location>
</feature>
<dbReference type="Proteomes" id="UP000717515">
    <property type="component" value="Unassembled WGS sequence"/>
</dbReference>
<dbReference type="PANTHER" id="PTHR22754:SF32">
    <property type="entry name" value="DISCO-INTERACTING PROTEIN 2"/>
    <property type="match status" value="1"/>
</dbReference>
<feature type="compositionally biased region" description="Polar residues" evidence="1">
    <location>
        <begin position="1378"/>
        <end position="1387"/>
    </location>
</feature>
<dbReference type="Pfam" id="PF23024">
    <property type="entry name" value="AMP-dom_DIP2-like"/>
    <property type="match status" value="1"/>
</dbReference>
<feature type="region of interest" description="Disordered" evidence="1">
    <location>
        <begin position="2673"/>
        <end position="2753"/>
    </location>
</feature>
<feature type="compositionally biased region" description="Low complexity" evidence="1">
    <location>
        <begin position="396"/>
        <end position="418"/>
    </location>
</feature>
<feature type="region of interest" description="Disordered" evidence="1">
    <location>
        <begin position="2439"/>
        <end position="2522"/>
    </location>
</feature>
<feature type="domain" description="AMP-binding enzyme C-terminal" evidence="3">
    <location>
        <begin position="2311"/>
        <end position="2423"/>
    </location>
</feature>
<dbReference type="Pfam" id="PF00501">
    <property type="entry name" value="AMP-binding"/>
    <property type="match status" value="2"/>
</dbReference>
<feature type="compositionally biased region" description="Polar residues" evidence="1">
    <location>
        <begin position="136"/>
        <end position="146"/>
    </location>
</feature>
<dbReference type="SUPFAM" id="SSF56801">
    <property type="entry name" value="Acetyl-CoA synthetase-like"/>
    <property type="match status" value="3"/>
</dbReference>
<feature type="compositionally biased region" description="Low complexity" evidence="1">
    <location>
        <begin position="207"/>
        <end position="223"/>
    </location>
</feature>
<feature type="compositionally biased region" description="Low complexity" evidence="1">
    <location>
        <begin position="245"/>
        <end position="257"/>
    </location>
</feature>
<evidence type="ECO:0000256" key="1">
    <source>
        <dbReference type="SAM" id="MobiDB-lite"/>
    </source>
</evidence>
<feature type="compositionally biased region" description="Basic and acidic residues" evidence="1">
    <location>
        <begin position="342"/>
        <end position="352"/>
    </location>
</feature>
<feature type="region of interest" description="Disordered" evidence="1">
    <location>
        <begin position="808"/>
        <end position="842"/>
    </location>
</feature>
<dbReference type="InterPro" id="IPR042099">
    <property type="entry name" value="ANL_N_sf"/>
</dbReference>
<sequence length="2753" mass="295648">MSSPDMARPAPDSTPKPNQDADDTQLDTSGNAIVRSAKGPAGDTPAATQNKLESTSAESAAIMEPSTTSTPPHNVTSPKDQNDKESTPKANPAPIDLVEPAEESLNTVKDPDADVDTTMQLQGDDAAEIASDIQERSQLSVASSHVTDLDLDHEGGDAEPTADATQDAPPLDSAVIPAMQDPAPASKGPGTSKGASDTAIGRDTQDNTALAAAGSASANTPAAVSTTTAQPPTSTLRSEDGQPQEESTTETAASYTSPNHEWARILQKRLGKGLSDAQMLARSNSMLASPSILAQSLTQVIPSLQVKENSALSPGSSNREYQTPEELFDRPAAIEPSTSTYHYEDEPSRDDAFPSSALANNSQKPLLLFAPLNPDQLYGKSSSTLQPTAPPPPVESPSLAKASQPQPTSQPKPTSHPAQQPPQAQPHQPGLAPTPVIPILKNSPLAGTHAAVAPSPGSRTNLVSPTGKEARTSPSQSREQALGAKNRRQSLVLQGVGQDDRLGPSSQNSASRTLMAHGSSSSLNAAPTPPPPVGSTSQYPIAPIQYTPLTQYKANPAKEGSKSNKKPRDAAAPLKETTTLVDSPMPVQAAQVQKEPSPPSVEALADETNTQPPVIKGSPLDITPQWALEALSGLSDVNFDSTLPVSAAVATTLATSSSAAPAKTPMAIPPISAGSRSNISAVDASPRVAKVIPSPFESARISIEMLHPKTQNAVPDMRSQPLLPPAGTDVTQNSTPHVPQSPAMPFAVPPHDNGSRYAGVQDSIANRSNHPTFEQHAGPTALAHGGHGSHQAGRSISSLRDIQIQKPPIERSSLEAGHLRRGDAVSADTVGPTTSPSAPPAKPTVLSLGSSYQIPWLPQSRPVLPPKADINSIDVPALTGKQLLPTEPRLLDSDSRDPALRFTHLGEALRYWGQQTPEGNAFANLDGKGVECGSWDWSFTLGRAEMIAKAIHDKTQLRAGARVALVFRLSEILEFVAAFYGAILAGVVPVLVNQIQEFSEMVYIMTSAKVELALTTQVNHKSLQKDLRKGAMWPTGVTWWQTDILETWAPKNNQQERLPIRNTELAYIEYTKSAAGELKGVAVSHKNLMTQCRALYSTFLWRPALYRDKNGHAQPDPSLATDPSVPFTRDGKRSPNSKPMAGTVMTWLEPRQQSGLILGCIMGVHCGSFTVFMESSITAISGLWAHSVAAYRANIAFTDYNGIEKMLRNFRINPQATVTPTRPDLRFLNTIYVDTQRCNPVLNREFLDDYLYPLGMIPQHDISTHSQSADGITINPSSPERKTGKNRNDLGVIAYLSLLEHGGMIICTRDALDPPPAIEKVDLRKQYRKSTLPDPRRPSVDQGPDGKPASSNTQRSTEHRLQLPEANTVSKDSKTDSKGQGSLSNHPVSSLASGNYLLHRASLRSNRVVVLATGDEAIERQAEHDTILVGAFGYPLAQSTALVVEPETLALSLPEMVGEIWVSSPGMPVGFWGLPEHTQEIFNAKPYIVTEETMIPTLYRPPGAERMLRTGLLGTIIEGRIIIFGSYWDRLQQDLADPMKPIGSQYEYHHTSDLLETLLNNIGGIGVLSIFECFVNKEYLPVVCIELSKESRSSGQPLNTVAQHVAINARHVLKEVNALRSYCVAVWDMNTLPRIFDNGRRVVDHALTKKMFELGRIFKILYFATFTDDVLFNIPRGDDPTNGFWSRECIAMRQRRQGATVRYVQYTSNITSPDAYDEKTNVFMGKFHSITDVLIWRSIIQPDDVAFIELDARGKEHKSIPFKKFNQKVTGYAMHLDKKCGLKAGDHVVLWFSQDMEYIVTLHACWVLGLIPIPLPLPDNPHLSHLPSQLAHFAGGHTPGASTSGFSGGATGAGISPSYANNPALTNKAIEDRRNSILRTLMRIMDEVKVKAILGNMATDEYLKLKSTGTQLRSCRAGFTPQYSQTLDIFTSADLSLPPFYNVTKAAKTKQILGALSGYAPRKEWFGPSYPAVYLIDPEAKLGSIASRKLLMLNHETLNNLCRNQKRQFNTTTGQPVVTCMSLFTGLGFIHGCLSGIYNGGPTIVLQTLDYYANPIIWLEAVSRYKAQDIALTYPLLDLLLMRLDGSHGPLNLGSVSLDSVRNFMVCGHGRIQREKYTTTIGRLGPLKMEPEALNLIYSHPLNFMVTSQAERATTGPVRIHVSSRHLRFGIVKTTSEGDDHTGVWLEDVGISTVCTSIAIVHPETFEVCGANQIGEIWVCSDSSANSFHLPPGYVVTNPGHPQPFGACISGYDNRVRYVRTGDLGFLWNSQQQQLMNQPQWSNGPNAQATAQANAHATSGSFQLFVLGSMEESFQMHGLLHFAVDVETTVEGSHANVASQGCLTFKTPQGQVVCVVKVLNQEPEVLVSMYIPIMHAILEQHQFLPDTIVLVGETVSTARRVADGLKPREAICGLYTSERLPILHLHHCHGKALAPVPKSLLPPIHERGVSSDSTLTSPPGSRGANYQLQIQHPPVSSAGGNSNNNGGRMLPGISPAPILPTPSNSNNSRGGGFNYNNNGSNSNGNNLNSGTILISGDLPGFSAANNPNRSSLYGSPLLVANIPLPPGTANPLVQSPMSAAGYQPQTLYQPGGANSLNALPVQPSASTVAAAAAALPRPLSQQAFVGHHSPSPLHSVSVGSNGAGLSAAGGGGGSGSATNASVAQSLANEMAMWGGDRSRGPRLAQQQHSQPHLHQGTAAGGGGGQQRPAHTRQMLGQDGRSLSAEELTRGSGVKGIMKGMNAKWSEMRKTGLN</sequence>
<name>A0A9P8CVL5_MORAP</name>
<comment type="caution">
    <text evidence="5">The sequence shown here is derived from an EMBL/GenBank/DDBJ whole genome shotgun (WGS) entry which is preliminary data.</text>
</comment>
<feature type="domain" description="Meiotically up-regulated gene 62 protein-like alpha-beta" evidence="4">
    <location>
        <begin position="1541"/>
        <end position="1675"/>
    </location>
</feature>
<gene>
    <name evidence="5" type="ORF">KVV02_002420</name>
</gene>
<feature type="compositionally biased region" description="Basic and acidic residues" evidence="1">
    <location>
        <begin position="147"/>
        <end position="156"/>
    </location>
</feature>
<feature type="region of interest" description="Disordered" evidence="1">
    <location>
        <begin position="1265"/>
        <end position="1286"/>
    </location>
</feature>
<reference evidence="5" key="1">
    <citation type="submission" date="2021-07" db="EMBL/GenBank/DDBJ databases">
        <title>Draft genome of Mortierella alpina, strain LL118, isolated from an aspen leaf litter sample.</title>
        <authorList>
            <person name="Yang S."/>
            <person name="Vinatzer B.A."/>
        </authorList>
    </citation>
    <scope>NUCLEOTIDE SEQUENCE</scope>
    <source>
        <strain evidence="5">LL118</strain>
    </source>
</reference>
<evidence type="ECO:0000259" key="3">
    <source>
        <dbReference type="Pfam" id="PF23024"/>
    </source>
</evidence>
<evidence type="ECO:0000313" key="5">
    <source>
        <dbReference type="EMBL" id="KAG9321142.1"/>
    </source>
</evidence>
<evidence type="ECO:0000259" key="4">
    <source>
        <dbReference type="Pfam" id="PF24919"/>
    </source>
</evidence>
<feature type="region of interest" description="Disordered" evidence="1">
    <location>
        <begin position="1112"/>
        <end position="1141"/>
    </location>
</feature>
<accession>A0A9P8CVL5</accession>
<proteinExistence type="predicted"/>
<dbReference type="Gene3D" id="3.40.50.12780">
    <property type="entry name" value="N-terminal domain of ligase-like"/>
    <property type="match status" value="4"/>
</dbReference>